<feature type="transmembrane region" description="Helical" evidence="1">
    <location>
        <begin position="167"/>
        <end position="188"/>
    </location>
</feature>
<keyword evidence="3" id="KW-1185">Reference proteome</keyword>
<dbReference type="AlphaFoldDB" id="A0A6I2FCQ4"/>
<dbReference type="Proteomes" id="UP000431080">
    <property type="component" value="Unassembled WGS sequence"/>
</dbReference>
<feature type="transmembrane region" description="Helical" evidence="1">
    <location>
        <begin position="20"/>
        <end position="41"/>
    </location>
</feature>
<organism evidence="2 3">
    <name type="scientific">Agromyces agglutinans</name>
    <dbReference type="NCBI Taxonomy" id="2662258"/>
    <lineage>
        <taxon>Bacteria</taxon>
        <taxon>Bacillati</taxon>
        <taxon>Actinomycetota</taxon>
        <taxon>Actinomycetes</taxon>
        <taxon>Micrococcales</taxon>
        <taxon>Microbacteriaceae</taxon>
        <taxon>Agromyces</taxon>
    </lineage>
</organism>
<dbReference type="EMBL" id="WJIF01000003">
    <property type="protein sequence ID" value="MRG59703.1"/>
    <property type="molecule type" value="Genomic_DNA"/>
</dbReference>
<feature type="transmembrane region" description="Helical" evidence="1">
    <location>
        <begin position="95"/>
        <end position="120"/>
    </location>
</feature>
<evidence type="ECO:0008006" key="4">
    <source>
        <dbReference type="Google" id="ProtNLM"/>
    </source>
</evidence>
<keyword evidence="1" id="KW-1133">Transmembrane helix</keyword>
<accession>A0A6I2FCQ4</accession>
<evidence type="ECO:0000313" key="2">
    <source>
        <dbReference type="EMBL" id="MRG59703.1"/>
    </source>
</evidence>
<proteinExistence type="predicted"/>
<evidence type="ECO:0000313" key="3">
    <source>
        <dbReference type="Proteomes" id="UP000431080"/>
    </source>
</evidence>
<feature type="transmembrane region" description="Helical" evidence="1">
    <location>
        <begin position="132"/>
        <end position="155"/>
    </location>
</feature>
<protein>
    <recommendedName>
        <fullName evidence="4">DUF998 domain-containing protein</fullName>
    </recommendedName>
</protein>
<feature type="transmembrane region" description="Helical" evidence="1">
    <location>
        <begin position="61"/>
        <end position="83"/>
    </location>
</feature>
<reference evidence="2 3" key="1">
    <citation type="submission" date="2019-10" db="EMBL/GenBank/DDBJ databases">
        <authorList>
            <person name="Nie G."/>
            <person name="Ming H."/>
            <person name="Yi B."/>
        </authorList>
    </citation>
    <scope>NUCLEOTIDE SEQUENCE [LARGE SCALE GENOMIC DNA]</scope>
    <source>
        <strain evidence="2 3">CFH 90414</strain>
    </source>
</reference>
<gene>
    <name evidence="2" type="ORF">GE115_07445</name>
</gene>
<dbReference type="RefSeq" id="WP_153684144.1">
    <property type="nucleotide sequence ID" value="NZ_WJIF01000003.1"/>
</dbReference>
<keyword evidence="1" id="KW-0472">Membrane</keyword>
<comment type="caution">
    <text evidence="2">The sequence shown here is derived from an EMBL/GenBank/DDBJ whole genome shotgun (WGS) entry which is preliminary data.</text>
</comment>
<keyword evidence="1" id="KW-0812">Transmembrane</keyword>
<evidence type="ECO:0000256" key="1">
    <source>
        <dbReference type="SAM" id="Phobius"/>
    </source>
</evidence>
<feature type="transmembrane region" description="Helical" evidence="1">
    <location>
        <begin position="194"/>
        <end position="213"/>
    </location>
</feature>
<name>A0A6I2FCQ4_9MICO</name>
<sequence length="219" mass="22126">MSTATLTQPPRTASSVVRTVGILTIVGAVIGIVGGTVLAFVPPGPGAVEGTFAYPLDPAGHALAEASFILNHLLLGAGLLVATLSPEAGTRPGRLGGWIALAGMAALTVAEAWAIPLAGAAYPSDETAGIDVLYGVSSMLLGVGLVLLGIGIARAPRSPGAPRWHRWIVLVLGIMVFAVVTPGLMLGFTGGRLALVAWQVAWAAFGVAIVQAANRAGRR</sequence>